<name>A0ABT2ZA98_9RHOB</name>
<dbReference type="SMART" id="SM01092">
    <property type="entry name" value="CO_deh_flav_C"/>
    <property type="match status" value="1"/>
</dbReference>
<dbReference type="InterPro" id="IPR005107">
    <property type="entry name" value="CO_DH_flav_C"/>
</dbReference>
<dbReference type="PROSITE" id="PS51387">
    <property type="entry name" value="FAD_PCMH"/>
    <property type="match status" value="1"/>
</dbReference>
<dbReference type="RefSeq" id="WP_263733632.1">
    <property type="nucleotide sequence ID" value="NZ_JAOWKY010000001.1"/>
</dbReference>
<organism evidence="5 6">
    <name type="scientific">Albidovulum marisflavi</name>
    <dbReference type="NCBI Taxonomy" id="2984159"/>
    <lineage>
        <taxon>Bacteria</taxon>
        <taxon>Pseudomonadati</taxon>
        <taxon>Pseudomonadota</taxon>
        <taxon>Alphaproteobacteria</taxon>
        <taxon>Rhodobacterales</taxon>
        <taxon>Paracoccaceae</taxon>
        <taxon>Albidovulum</taxon>
    </lineage>
</organism>
<keyword evidence="2" id="KW-0274">FAD</keyword>
<dbReference type="Gene3D" id="3.30.390.50">
    <property type="entry name" value="CO dehydrogenase flavoprotein, C-terminal domain"/>
    <property type="match status" value="1"/>
</dbReference>
<dbReference type="InterPro" id="IPR016169">
    <property type="entry name" value="FAD-bd_PCMH_sub2"/>
</dbReference>
<evidence type="ECO:0000256" key="2">
    <source>
        <dbReference type="ARBA" id="ARBA00022827"/>
    </source>
</evidence>
<dbReference type="InterPro" id="IPR051312">
    <property type="entry name" value="Diverse_Substr_Oxidored"/>
</dbReference>
<evidence type="ECO:0000256" key="1">
    <source>
        <dbReference type="ARBA" id="ARBA00022630"/>
    </source>
</evidence>
<dbReference type="PANTHER" id="PTHR42659:SF2">
    <property type="entry name" value="XANTHINE DEHYDROGENASE SUBUNIT C-RELATED"/>
    <property type="match status" value="1"/>
</dbReference>
<sequence>MTLIRPGTVAEALAALARTPMPLIAGGTDFYPSRQGRPLPDNALDLTGIAGLRGIGHDGDGWRIGAATTWTDIAMADLPPAFDALRAAAREVGSVQIQNAGTIAGNLCNASPAADGVPPLLALDAVVECVSAAGIRRLALADFLLGPRKTALGPAEIVTALLFSDPPATERATFLKLGSRRYLVISIAMVAANVSTDAEGRVQTARIAVGACSPVARRLPAVEAALLGRDLHKGPDSFEITPEMLSPLSPIDDVRAPARYRMEAVNEMIVRALGKIMESPHG</sequence>
<evidence type="ECO:0000313" key="5">
    <source>
        <dbReference type="EMBL" id="MCV2868008.1"/>
    </source>
</evidence>
<proteinExistence type="predicted"/>
<evidence type="ECO:0000313" key="6">
    <source>
        <dbReference type="Proteomes" id="UP001652542"/>
    </source>
</evidence>
<feature type="domain" description="FAD-binding PCMH-type" evidence="4">
    <location>
        <begin position="1"/>
        <end position="168"/>
    </location>
</feature>
<keyword evidence="6" id="KW-1185">Reference proteome</keyword>
<evidence type="ECO:0000259" key="4">
    <source>
        <dbReference type="PROSITE" id="PS51387"/>
    </source>
</evidence>
<dbReference type="Proteomes" id="UP001652542">
    <property type="component" value="Unassembled WGS sequence"/>
</dbReference>
<gene>
    <name evidence="5" type="ORF">OEW28_05150</name>
</gene>
<comment type="caution">
    <text evidence="5">The sequence shown here is derived from an EMBL/GenBank/DDBJ whole genome shotgun (WGS) entry which is preliminary data.</text>
</comment>
<dbReference type="SUPFAM" id="SSF55447">
    <property type="entry name" value="CO dehydrogenase flavoprotein C-terminal domain-like"/>
    <property type="match status" value="1"/>
</dbReference>
<dbReference type="InterPro" id="IPR036683">
    <property type="entry name" value="CO_DH_flav_C_dom_sf"/>
</dbReference>
<keyword evidence="3" id="KW-0560">Oxidoreductase</keyword>
<accession>A0ABT2ZA98</accession>
<dbReference type="EMBL" id="JAOWKY010000001">
    <property type="protein sequence ID" value="MCV2868008.1"/>
    <property type="molecule type" value="Genomic_DNA"/>
</dbReference>
<protein>
    <submittedName>
        <fullName evidence="5">Xanthine dehydrogenase family protein subunit M</fullName>
    </submittedName>
</protein>
<dbReference type="SUPFAM" id="SSF56176">
    <property type="entry name" value="FAD-binding/transporter-associated domain-like"/>
    <property type="match status" value="1"/>
</dbReference>
<keyword evidence="1" id="KW-0285">Flavoprotein</keyword>
<dbReference type="Pfam" id="PF03450">
    <property type="entry name" value="CO_deh_flav_C"/>
    <property type="match status" value="1"/>
</dbReference>
<evidence type="ECO:0000256" key="3">
    <source>
        <dbReference type="ARBA" id="ARBA00023002"/>
    </source>
</evidence>
<dbReference type="InterPro" id="IPR002346">
    <property type="entry name" value="Mopterin_DH_FAD-bd"/>
</dbReference>
<dbReference type="Pfam" id="PF00941">
    <property type="entry name" value="FAD_binding_5"/>
    <property type="match status" value="1"/>
</dbReference>
<dbReference type="InterPro" id="IPR016166">
    <property type="entry name" value="FAD-bd_PCMH"/>
</dbReference>
<dbReference type="PANTHER" id="PTHR42659">
    <property type="entry name" value="XANTHINE DEHYDROGENASE SUBUNIT C-RELATED"/>
    <property type="match status" value="1"/>
</dbReference>
<dbReference type="Gene3D" id="3.30.465.10">
    <property type="match status" value="1"/>
</dbReference>
<dbReference type="InterPro" id="IPR036318">
    <property type="entry name" value="FAD-bd_PCMH-like_sf"/>
</dbReference>
<reference evidence="5 6" key="1">
    <citation type="submission" date="2022-10" db="EMBL/GenBank/DDBJ databases">
        <title>Defluviimonas sp. nov., isolated from ocean surface water.</title>
        <authorList>
            <person name="He W."/>
            <person name="Wang L."/>
            <person name="Zhang D.-F."/>
        </authorList>
    </citation>
    <scope>NUCLEOTIDE SEQUENCE [LARGE SCALE GENOMIC DNA]</scope>
    <source>
        <strain evidence="5 6">WL0002</strain>
    </source>
</reference>